<protein>
    <submittedName>
        <fullName evidence="2">Uncharacterized protein</fullName>
    </submittedName>
</protein>
<feature type="compositionally biased region" description="Low complexity" evidence="1">
    <location>
        <begin position="64"/>
        <end position="76"/>
    </location>
</feature>
<organism evidence="2 3">
    <name type="scientific">Protopolystoma xenopodis</name>
    <dbReference type="NCBI Taxonomy" id="117903"/>
    <lineage>
        <taxon>Eukaryota</taxon>
        <taxon>Metazoa</taxon>
        <taxon>Spiralia</taxon>
        <taxon>Lophotrochozoa</taxon>
        <taxon>Platyhelminthes</taxon>
        <taxon>Monogenea</taxon>
        <taxon>Polyopisthocotylea</taxon>
        <taxon>Polystomatidea</taxon>
        <taxon>Polystomatidae</taxon>
        <taxon>Protopolystoma</taxon>
    </lineage>
</organism>
<evidence type="ECO:0000313" key="2">
    <source>
        <dbReference type="EMBL" id="VEL32908.1"/>
    </source>
</evidence>
<evidence type="ECO:0000313" key="3">
    <source>
        <dbReference type="Proteomes" id="UP000784294"/>
    </source>
</evidence>
<dbReference type="AlphaFoldDB" id="A0A448XBQ8"/>
<sequence length="349" mass="39732">MPLEFLFYVRVSVCPNGHVDKITCCCPPASSPRQVCLEKDRVLMKVWTEYFLVDNSTRPRQVGQPLSSSPQSSASPDGLHTPSPHCEERRRKVSQRINCGRRAPKIRVSQCSGEFRQVTVTNRVYKSCRCVQSLAKYKLRCGTWANGACLKWPKLRFESVLSRGEDAQLLNPTYLNIKTNNLPCCPQHIRYIRGKCHGDWAVDRWLGFQAVRRPTVAQDARGNAAKGQLGRLHESVECRSTVLRQQRRRCRCPVDRKHIRCLANSSELATVVTTYRLDERSSSCILETTSSKQRIDFTICPSNVHLDWAIYSFKMIDVFAVVQVFQSNQLEYNHLGSAGAGRLDEELPK</sequence>
<keyword evidence="3" id="KW-1185">Reference proteome</keyword>
<comment type="caution">
    <text evidence="2">The sequence shown here is derived from an EMBL/GenBank/DDBJ whole genome shotgun (WGS) entry which is preliminary data.</text>
</comment>
<reference evidence="2" key="1">
    <citation type="submission" date="2018-11" db="EMBL/GenBank/DDBJ databases">
        <authorList>
            <consortium name="Pathogen Informatics"/>
        </authorList>
    </citation>
    <scope>NUCLEOTIDE SEQUENCE</scope>
</reference>
<proteinExistence type="predicted"/>
<feature type="region of interest" description="Disordered" evidence="1">
    <location>
        <begin position="59"/>
        <end position="92"/>
    </location>
</feature>
<name>A0A448XBQ8_9PLAT</name>
<evidence type="ECO:0000256" key="1">
    <source>
        <dbReference type="SAM" id="MobiDB-lite"/>
    </source>
</evidence>
<dbReference type="EMBL" id="CAAALY010244857">
    <property type="protein sequence ID" value="VEL32908.1"/>
    <property type="molecule type" value="Genomic_DNA"/>
</dbReference>
<dbReference type="Proteomes" id="UP000784294">
    <property type="component" value="Unassembled WGS sequence"/>
</dbReference>
<dbReference type="OrthoDB" id="6236007at2759"/>
<accession>A0A448XBQ8</accession>
<gene>
    <name evidence="2" type="ORF">PXEA_LOCUS26348</name>
</gene>